<comment type="caution">
    <text evidence="5">The sequence shown here is derived from an EMBL/GenBank/DDBJ whole genome shotgun (WGS) entry which is preliminary data.</text>
</comment>
<keyword evidence="3" id="KW-0813">Transport</keyword>
<reference evidence="5" key="1">
    <citation type="submission" date="2019-04" db="EMBL/GenBank/DDBJ databases">
        <title>Evolution of Biomass-Degrading Anaerobic Consortia Revealed by Metagenomics.</title>
        <authorList>
            <person name="Peng X."/>
        </authorList>
    </citation>
    <scope>NUCLEOTIDE SEQUENCE</scope>
    <source>
        <strain evidence="5">SIG12</strain>
    </source>
</reference>
<dbReference type="InterPro" id="IPR051099">
    <property type="entry name" value="AGR/TXD"/>
</dbReference>
<dbReference type="Proteomes" id="UP000762703">
    <property type="component" value="Unassembled WGS sequence"/>
</dbReference>
<comment type="similarity">
    <text evidence="1">Belongs to the glutaredoxin family.</text>
</comment>
<protein>
    <submittedName>
        <fullName evidence="5">DUF255 domain-containing protein</fullName>
    </submittedName>
</protein>
<dbReference type="RefSeq" id="WP_303737010.1">
    <property type="nucleotide sequence ID" value="NZ_SUTE01000047.1"/>
</dbReference>
<dbReference type="InterPro" id="IPR036249">
    <property type="entry name" value="Thioredoxin-like_sf"/>
</dbReference>
<gene>
    <name evidence="5" type="ORF">E7Z73_06425</name>
</gene>
<dbReference type="SUPFAM" id="SSF52833">
    <property type="entry name" value="Thioredoxin-like"/>
    <property type="match status" value="1"/>
</dbReference>
<dbReference type="PROSITE" id="PS51352">
    <property type="entry name" value="THIOREDOXIN_2"/>
    <property type="match status" value="1"/>
</dbReference>
<dbReference type="AlphaFoldDB" id="A0A8T3VL01"/>
<dbReference type="PANTHER" id="PTHR15337:SF11">
    <property type="entry name" value="THIOREDOXIN DOMAIN-CONTAINING PROTEIN"/>
    <property type="match status" value="1"/>
</dbReference>
<dbReference type="Pfam" id="PF13098">
    <property type="entry name" value="Thioredoxin_2"/>
    <property type="match status" value="1"/>
</dbReference>
<sequence length="134" mass="14880">MKKILFVGLILAVLTLGVSFGFAADSLENTTDLTKAISDAQSQNKSILLIFDQDGCYYCDLLKQNTLSNKDLVSKLNEGYITVIVDINKEPQLAAKYHVFGTPTMIFLDSNQKQIGKIDGYVEANEFLDYIKGM</sequence>
<keyword evidence="2" id="KW-0732">Signal</keyword>
<name>A0A8T3VL01_9EURY</name>
<evidence type="ECO:0000313" key="5">
    <source>
        <dbReference type="EMBL" id="MBE6505360.1"/>
    </source>
</evidence>
<evidence type="ECO:0000259" key="4">
    <source>
        <dbReference type="PROSITE" id="PS51352"/>
    </source>
</evidence>
<organism evidence="5 6">
    <name type="scientific">Methanobrevibacter millerae</name>
    <dbReference type="NCBI Taxonomy" id="230361"/>
    <lineage>
        <taxon>Archaea</taxon>
        <taxon>Methanobacteriati</taxon>
        <taxon>Methanobacteriota</taxon>
        <taxon>Methanomada group</taxon>
        <taxon>Methanobacteria</taxon>
        <taxon>Methanobacteriales</taxon>
        <taxon>Methanobacteriaceae</taxon>
        <taxon>Methanobrevibacter</taxon>
    </lineage>
</organism>
<keyword evidence="3" id="KW-0249">Electron transport</keyword>
<dbReference type="Gene3D" id="3.40.30.10">
    <property type="entry name" value="Glutaredoxin"/>
    <property type="match status" value="1"/>
</dbReference>
<evidence type="ECO:0000313" key="6">
    <source>
        <dbReference type="Proteomes" id="UP000762703"/>
    </source>
</evidence>
<evidence type="ECO:0000256" key="3">
    <source>
        <dbReference type="ARBA" id="ARBA00022982"/>
    </source>
</evidence>
<feature type="domain" description="Thioredoxin" evidence="4">
    <location>
        <begin position="18"/>
        <end position="134"/>
    </location>
</feature>
<evidence type="ECO:0000256" key="1">
    <source>
        <dbReference type="ARBA" id="ARBA00007787"/>
    </source>
</evidence>
<dbReference type="EMBL" id="SUTE01000047">
    <property type="protein sequence ID" value="MBE6505360.1"/>
    <property type="molecule type" value="Genomic_DNA"/>
</dbReference>
<dbReference type="InterPro" id="IPR013766">
    <property type="entry name" value="Thioredoxin_domain"/>
</dbReference>
<dbReference type="InterPro" id="IPR012336">
    <property type="entry name" value="Thioredoxin-like_fold"/>
</dbReference>
<evidence type="ECO:0000256" key="2">
    <source>
        <dbReference type="ARBA" id="ARBA00022729"/>
    </source>
</evidence>
<dbReference type="PANTHER" id="PTHR15337">
    <property type="entry name" value="ANTERIOR GRADIENT PROTEIN-RELATED"/>
    <property type="match status" value="1"/>
</dbReference>
<proteinExistence type="inferred from homology"/>
<accession>A0A8T3VL01</accession>